<dbReference type="PANTHER" id="PTHR35771:SF3">
    <property type="entry name" value="TRANSMEMBRANE PROTEIN"/>
    <property type="match status" value="1"/>
</dbReference>
<organism evidence="5 6">
    <name type="scientific">Lupinus albus</name>
    <name type="common">White lupine</name>
    <name type="synonym">Lupinus termis</name>
    <dbReference type="NCBI Taxonomy" id="3870"/>
    <lineage>
        <taxon>Eukaryota</taxon>
        <taxon>Viridiplantae</taxon>
        <taxon>Streptophyta</taxon>
        <taxon>Embryophyta</taxon>
        <taxon>Tracheophyta</taxon>
        <taxon>Spermatophyta</taxon>
        <taxon>Magnoliopsida</taxon>
        <taxon>eudicotyledons</taxon>
        <taxon>Gunneridae</taxon>
        <taxon>Pentapetalae</taxon>
        <taxon>rosids</taxon>
        <taxon>fabids</taxon>
        <taxon>Fabales</taxon>
        <taxon>Fabaceae</taxon>
        <taxon>Papilionoideae</taxon>
        <taxon>50 kb inversion clade</taxon>
        <taxon>genistoids sensu lato</taxon>
        <taxon>core genistoids</taxon>
        <taxon>Genisteae</taxon>
        <taxon>Lupinus</taxon>
    </lineage>
</organism>
<evidence type="ECO:0000256" key="3">
    <source>
        <dbReference type="SAM" id="MobiDB-lite"/>
    </source>
</evidence>
<comment type="similarity">
    <text evidence="1">Belongs to the brassicaceae elicitor peptide family.</text>
</comment>
<dbReference type="GO" id="GO:0045087">
    <property type="term" value="P:innate immune response"/>
    <property type="evidence" value="ECO:0007669"/>
    <property type="project" value="InterPro"/>
</dbReference>
<dbReference type="EMBL" id="WOCE01000007">
    <property type="protein sequence ID" value="KAE9610266.1"/>
    <property type="molecule type" value="Genomic_DNA"/>
</dbReference>
<evidence type="ECO:0000256" key="4">
    <source>
        <dbReference type="SAM" id="Phobius"/>
    </source>
</evidence>
<evidence type="ECO:0000313" key="6">
    <source>
        <dbReference type="Proteomes" id="UP000447434"/>
    </source>
</evidence>
<dbReference type="OrthoDB" id="1653570at2759"/>
<evidence type="ECO:0000313" key="5">
    <source>
        <dbReference type="EMBL" id="KAE9610266.1"/>
    </source>
</evidence>
<keyword evidence="4" id="KW-0812">Transmembrane</keyword>
<dbReference type="AlphaFoldDB" id="A0A6A4Q9U2"/>
<reference evidence="6" key="1">
    <citation type="journal article" date="2020" name="Nat. Commun.">
        <title>Genome sequence of the cluster root forming white lupin.</title>
        <authorList>
            <person name="Hufnagel B."/>
            <person name="Marques A."/>
            <person name="Soriano A."/>
            <person name="Marques L."/>
            <person name="Divol F."/>
            <person name="Doumas P."/>
            <person name="Sallet E."/>
            <person name="Mancinotti D."/>
            <person name="Carrere S."/>
            <person name="Marande W."/>
            <person name="Arribat S."/>
            <person name="Keller J."/>
            <person name="Huneau C."/>
            <person name="Blein T."/>
            <person name="Aime D."/>
            <person name="Laguerre M."/>
            <person name="Taylor J."/>
            <person name="Schubert V."/>
            <person name="Nelson M."/>
            <person name="Geu-Flores F."/>
            <person name="Crespi M."/>
            <person name="Gallardo-Guerrero K."/>
            <person name="Delaux P.-M."/>
            <person name="Salse J."/>
            <person name="Berges H."/>
            <person name="Guyot R."/>
            <person name="Gouzy J."/>
            <person name="Peret B."/>
        </authorList>
    </citation>
    <scope>NUCLEOTIDE SEQUENCE [LARGE SCALE GENOMIC DNA]</scope>
    <source>
        <strain evidence="6">cv. Amiga</strain>
    </source>
</reference>
<keyword evidence="4" id="KW-1133">Transmembrane helix</keyword>
<keyword evidence="6" id="KW-1185">Reference proteome</keyword>
<comment type="caution">
    <text evidence="5">The sequence shown here is derived from an EMBL/GenBank/DDBJ whole genome shotgun (WGS) entry which is preliminary data.</text>
</comment>
<feature type="transmembrane region" description="Helical" evidence="4">
    <location>
        <begin position="20"/>
        <end position="38"/>
    </location>
</feature>
<dbReference type="InterPro" id="IPR035176">
    <property type="entry name" value="PEP"/>
</dbReference>
<sequence>MFDFREEEFTIETSRITCLIWIQLILFLLLLLFLLLFFSPIAFEPSHDSPTATATATASASAADIHHSQKSLTNNQSSSTPVTNRLQNSRGGENLSIKGEIATCSTTRIVREEIAEREGSSLLYFLHPCYYFRLARFTFLKCLGLDSTSESDCSSTQNHRKRKEN</sequence>
<evidence type="ECO:0000256" key="1">
    <source>
        <dbReference type="ARBA" id="ARBA00011021"/>
    </source>
</evidence>
<accession>A0A6A4Q9U2</accession>
<dbReference type="PANTHER" id="PTHR35771">
    <property type="entry name" value="TRANSMEMBRANE PROTEIN-RELATED"/>
    <property type="match status" value="1"/>
</dbReference>
<protein>
    <submittedName>
        <fullName evidence="5">Putative elicitor peptide</fullName>
    </submittedName>
</protein>
<name>A0A6A4Q9U2_LUPAL</name>
<gene>
    <name evidence="5" type="ORF">Lalb_Chr07g0184821</name>
</gene>
<keyword evidence="4" id="KW-0472">Membrane</keyword>
<evidence type="ECO:0000256" key="2">
    <source>
        <dbReference type="ARBA" id="ARBA00022821"/>
    </source>
</evidence>
<feature type="region of interest" description="Disordered" evidence="3">
    <location>
        <begin position="70"/>
        <end position="91"/>
    </location>
</feature>
<dbReference type="Proteomes" id="UP000447434">
    <property type="component" value="Chromosome 7"/>
</dbReference>
<proteinExistence type="inferred from homology"/>
<dbReference type="Pfam" id="PF17232">
    <property type="entry name" value="Pep1_7"/>
    <property type="match status" value="1"/>
</dbReference>
<keyword evidence="2" id="KW-0611">Plant defense</keyword>